<reference evidence="1 2" key="1">
    <citation type="submission" date="2019-04" db="EMBL/GenBank/DDBJ databases">
        <authorList>
            <person name="Feng G."/>
            <person name="Zhang J."/>
            <person name="Zhu H."/>
        </authorList>
    </citation>
    <scope>NUCLEOTIDE SEQUENCE [LARGE SCALE GENOMIC DNA]</scope>
    <source>
        <strain evidence="1 2">JCM 19491</strain>
    </source>
</reference>
<dbReference type="Gene3D" id="1.25.10.10">
    <property type="entry name" value="Leucine-rich Repeat Variant"/>
    <property type="match status" value="1"/>
</dbReference>
<comment type="caution">
    <text evidence="1">The sequence shown here is derived from an EMBL/GenBank/DDBJ whole genome shotgun (WGS) entry which is preliminary data.</text>
</comment>
<protein>
    <recommendedName>
        <fullName evidence="3">HEAT repeat domain-containing protein</fullName>
    </recommendedName>
</protein>
<sequence length="167" mass="19257">MLSTLQAQVFSEDTEIVRAAFAELTEIGGEEVFQFYVGLLESTRPLIRNRAACGIIEIGDQRAVQPLLHAILKTENIGANGTLVYALGHFDCNNLFKEICLILFYHGYEARQMAWMIIDDTEFTVALADSLKIRKHWHMLKEDTVRQKQLEKLELEYIEEFLDDYLL</sequence>
<dbReference type="AlphaFoldDB" id="A0A4Z0MUF7"/>
<evidence type="ECO:0000313" key="2">
    <source>
        <dbReference type="Proteomes" id="UP000298284"/>
    </source>
</evidence>
<evidence type="ECO:0000313" key="1">
    <source>
        <dbReference type="EMBL" id="TGD83264.1"/>
    </source>
</evidence>
<organism evidence="1 2">
    <name type="scientific">Hymenobacter wooponensis</name>
    <dbReference type="NCBI Taxonomy" id="1525360"/>
    <lineage>
        <taxon>Bacteria</taxon>
        <taxon>Pseudomonadati</taxon>
        <taxon>Bacteroidota</taxon>
        <taxon>Cytophagia</taxon>
        <taxon>Cytophagales</taxon>
        <taxon>Hymenobacteraceae</taxon>
        <taxon>Hymenobacter</taxon>
    </lineage>
</organism>
<keyword evidence="2" id="KW-1185">Reference proteome</keyword>
<dbReference type="SUPFAM" id="SSF48371">
    <property type="entry name" value="ARM repeat"/>
    <property type="match status" value="1"/>
</dbReference>
<dbReference type="InterPro" id="IPR016024">
    <property type="entry name" value="ARM-type_fold"/>
</dbReference>
<accession>A0A4Z0MUF7</accession>
<evidence type="ECO:0008006" key="3">
    <source>
        <dbReference type="Google" id="ProtNLM"/>
    </source>
</evidence>
<dbReference type="RefSeq" id="WP_135529415.1">
    <property type="nucleotide sequence ID" value="NZ_SRKZ01000001.1"/>
</dbReference>
<dbReference type="InterPro" id="IPR011989">
    <property type="entry name" value="ARM-like"/>
</dbReference>
<name>A0A4Z0MUF7_9BACT</name>
<dbReference type="Proteomes" id="UP000298284">
    <property type="component" value="Unassembled WGS sequence"/>
</dbReference>
<proteinExistence type="predicted"/>
<dbReference type="EMBL" id="SRKZ01000001">
    <property type="protein sequence ID" value="TGD83264.1"/>
    <property type="molecule type" value="Genomic_DNA"/>
</dbReference>
<dbReference type="OrthoDB" id="878209at2"/>
<gene>
    <name evidence="1" type="ORF">EU557_05650</name>
</gene>